<protein>
    <submittedName>
        <fullName evidence="2">Uncharacterized protein</fullName>
    </submittedName>
</protein>
<dbReference type="Gramene" id="KMS94932">
    <property type="protein sequence ID" value="KMS94932"/>
    <property type="gene ID" value="BVRB_013980"/>
</dbReference>
<dbReference type="EMBL" id="KQ090661">
    <property type="protein sequence ID" value="KMS94932.1"/>
    <property type="molecule type" value="Genomic_DNA"/>
</dbReference>
<name>A0A0J8B520_BETVV</name>
<gene>
    <name evidence="2" type="ORF">BVRB_013980</name>
</gene>
<dbReference type="Proteomes" id="UP000035740">
    <property type="component" value="Unassembled WGS sequence"/>
</dbReference>
<reference evidence="2 3" key="1">
    <citation type="journal article" date="2014" name="Nature">
        <title>The genome of the recently domesticated crop plant sugar beet (Beta vulgaris).</title>
        <authorList>
            <person name="Dohm J.C."/>
            <person name="Minoche A.E."/>
            <person name="Holtgrawe D."/>
            <person name="Capella-Gutierrez S."/>
            <person name="Zakrzewski F."/>
            <person name="Tafer H."/>
            <person name="Rupp O."/>
            <person name="Sorensen T.R."/>
            <person name="Stracke R."/>
            <person name="Reinhardt R."/>
            <person name="Goesmann A."/>
            <person name="Kraft T."/>
            <person name="Schulz B."/>
            <person name="Stadler P.F."/>
            <person name="Schmidt T."/>
            <person name="Gabaldon T."/>
            <person name="Lehrach H."/>
            <person name="Weisshaar B."/>
            <person name="Himmelbauer H."/>
        </authorList>
    </citation>
    <scope>NUCLEOTIDE SEQUENCE [LARGE SCALE GENOMIC DNA]</scope>
    <source>
        <tissue evidence="2">Taproot</tissue>
    </source>
</reference>
<keyword evidence="3" id="KW-1185">Reference proteome</keyword>
<evidence type="ECO:0000313" key="3">
    <source>
        <dbReference type="Proteomes" id="UP000035740"/>
    </source>
</evidence>
<dbReference type="AlphaFoldDB" id="A0A0J8B520"/>
<feature type="region of interest" description="Disordered" evidence="1">
    <location>
        <begin position="27"/>
        <end position="63"/>
    </location>
</feature>
<evidence type="ECO:0000256" key="1">
    <source>
        <dbReference type="SAM" id="MobiDB-lite"/>
    </source>
</evidence>
<sequence length="86" mass="9235">MMREKGGAGGFVVFGSPARLRRRERRVAVESGGGGSCRLQGTQQKAPRRGRKGRATEVRREGEVGGGGANWWFVGGGCGGFRRDKK</sequence>
<evidence type="ECO:0000313" key="2">
    <source>
        <dbReference type="EMBL" id="KMS94932.1"/>
    </source>
</evidence>
<feature type="compositionally biased region" description="Basic and acidic residues" evidence="1">
    <location>
        <begin position="54"/>
        <end position="63"/>
    </location>
</feature>
<proteinExistence type="predicted"/>
<accession>A0A0J8B520</accession>
<organism evidence="2 3">
    <name type="scientific">Beta vulgaris subsp. vulgaris</name>
    <name type="common">Beet</name>
    <dbReference type="NCBI Taxonomy" id="3555"/>
    <lineage>
        <taxon>Eukaryota</taxon>
        <taxon>Viridiplantae</taxon>
        <taxon>Streptophyta</taxon>
        <taxon>Embryophyta</taxon>
        <taxon>Tracheophyta</taxon>
        <taxon>Spermatophyta</taxon>
        <taxon>Magnoliopsida</taxon>
        <taxon>eudicotyledons</taxon>
        <taxon>Gunneridae</taxon>
        <taxon>Pentapetalae</taxon>
        <taxon>Caryophyllales</taxon>
        <taxon>Chenopodiaceae</taxon>
        <taxon>Betoideae</taxon>
        <taxon>Beta</taxon>
    </lineage>
</organism>